<evidence type="ECO:0000313" key="2">
    <source>
        <dbReference type="EMBL" id="KIM63949.1"/>
    </source>
</evidence>
<dbReference type="InParanoid" id="A0A0C3E672"/>
<name>A0A0C3E672_9AGAM</name>
<reference evidence="3" key="2">
    <citation type="submission" date="2015-01" db="EMBL/GenBank/DDBJ databases">
        <title>Evolutionary Origins and Diversification of the Mycorrhizal Mutualists.</title>
        <authorList>
            <consortium name="DOE Joint Genome Institute"/>
            <consortium name="Mycorrhizal Genomics Consortium"/>
            <person name="Kohler A."/>
            <person name="Kuo A."/>
            <person name="Nagy L.G."/>
            <person name="Floudas D."/>
            <person name="Copeland A."/>
            <person name="Barry K.W."/>
            <person name="Cichocki N."/>
            <person name="Veneault-Fourrey C."/>
            <person name="LaButti K."/>
            <person name="Lindquist E.A."/>
            <person name="Lipzen A."/>
            <person name="Lundell T."/>
            <person name="Morin E."/>
            <person name="Murat C."/>
            <person name="Riley R."/>
            <person name="Ohm R."/>
            <person name="Sun H."/>
            <person name="Tunlid A."/>
            <person name="Henrissat B."/>
            <person name="Grigoriev I.V."/>
            <person name="Hibbett D.S."/>
            <person name="Martin F."/>
        </authorList>
    </citation>
    <scope>NUCLEOTIDE SEQUENCE [LARGE SCALE GENOMIC DNA]</scope>
    <source>
        <strain evidence="3">Foug A</strain>
    </source>
</reference>
<dbReference type="EMBL" id="KN822031">
    <property type="protein sequence ID" value="KIM63949.1"/>
    <property type="molecule type" value="Genomic_DNA"/>
</dbReference>
<feature type="region of interest" description="Disordered" evidence="1">
    <location>
        <begin position="26"/>
        <end position="66"/>
    </location>
</feature>
<evidence type="ECO:0000256" key="1">
    <source>
        <dbReference type="SAM" id="MobiDB-lite"/>
    </source>
</evidence>
<evidence type="ECO:0000313" key="3">
    <source>
        <dbReference type="Proteomes" id="UP000053989"/>
    </source>
</evidence>
<protein>
    <submittedName>
        <fullName evidence="2">Uncharacterized protein</fullName>
    </submittedName>
</protein>
<dbReference type="AlphaFoldDB" id="A0A0C3E672"/>
<organism evidence="2 3">
    <name type="scientific">Scleroderma citrinum Foug A</name>
    <dbReference type="NCBI Taxonomy" id="1036808"/>
    <lineage>
        <taxon>Eukaryota</taxon>
        <taxon>Fungi</taxon>
        <taxon>Dikarya</taxon>
        <taxon>Basidiomycota</taxon>
        <taxon>Agaricomycotina</taxon>
        <taxon>Agaricomycetes</taxon>
        <taxon>Agaricomycetidae</taxon>
        <taxon>Boletales</taxon>
        <taxon>Sclerodermatineae</taxon>
        <taxon>Sclerodermataceae</taxon>
        <taxon>Scleroderma</taxon>
    </lineage>
</organism>
<gene>
    <name evidence="2" type="ORF">SCLCIDRAFT_674912</name>
</gene>
<proteinExistence type="predicted"/>
<dbReference type="HOGENOM" id="CLU_2347942_0_0_1"/>
<accession>A0A0C3E672</accession>
<feature type="compositionally biased region" description="Low complexity" evidence="1">
    <location>
        <begin position="41"/>
        <end position="56"/>
    </location>
</feature>
<reference evidence="2 3" key="1">
    <citation type="submission" date="2014-04" db="EMBL/GenBank/DDBJ databases">
        <authorList>
            <consortium name="DOE Joint Genome Institute"/>
            <person name="Kuo A."/>
            <person name="Kohler A."/>
            <person name="Nagy L.G."/>
            <person name="Floudas D."/>
            <person name="Copeland A."/>
            <person name="Barry K.W."/>
            <person name="Cichocki N."/>
            <person name="Veneault-Fourrey C."/>
            <person name="LaButti K."/>
            <person name="Lindquist E.A."/>
            <person name="Lipzen A."/>
            <person name="Lundell T."/>
            <person name="Morin E."/>
            <person name="Murat C."/>
            <person name="Sun H."/>
            <person name="Tunlid A."/>
            <person name="Henrissat B."/>
            <person name="Grigoriev I.V."/>
            <person name="Hibbett D.S."/>
            <person name="Martin F."/>
            <person name="Nordberg H.P."/>
            <person name="Cantor M.N."/>
            <person name="Hua S.X."/>
        </authorList>
    </citation>
    <scope>NUCLEOTIDE SEQUENCE [LARGE SCALE GENOMIC DNA]</scope>
    <source>
        <strain evidence="2 3">Foug A</strain>
    </source>
</reference>
<dbReference type="Proteomes" id="UP000053989">
    <property type="component" value="Unassembled WGS sequence"/>
</dbReference>
<feature type="compositionally biased region" description="Polar residues" evidence="1">
    <location>
        <begin position="26"/>
        <end position="36"/>
    </location>
</feature>
<keyword evidence="3" id="KW-1185">Reference proteome</keyword>
<sequence>MVVERDVAHSELHKCASVPTSVLPRTSCPSTMTTMTRVDVPPSGTSSDTRSSSPLSEIEPKPVPLDPMTSKILIISTVTSPLRIPPGGRVQGCGCAR</sequence>